<keyword evidence="2 9" id="KW-1003">Cell membrane</keyword>
<dbReference type="Proteomes" id="UP000199302">
    <property type="component" value="Unassembled WGS sequence"/>
</dbReference>
<sequence>MRSVISLRRRERRAGADRPDYAPSRLAYRAERLWLTPSVRRIVRIGLPLVLLGGALGGYFADTGRREAVIAEISEMRSAFEGRPEFAVNLMSIDGASPAVAAEIRDVLPLHFPVSSFDLDLEAMRQTVRGLDAVAEAALRIRPGGVLELRVVERVPALIWKHAAGVDLIDASGAFVAPLAMRGGQADLPLIAGEGAADHAGEAMALLAAARPLGARVLGLVRIGARRWDVVLDREQRILLPETGAVEALRRALALNAAQDMLERDVATVDLRNPQRPTLRLSQDALAEYHRITTLNTRAGQ</sequence>
<keyword evidence="7 9" id="KW-0472">Membrane</keyword>
<dbReference type="InterPro" id="IPR034746">
    <property type="entry name" value="POTRA"/>
</dbReference>
<dbReference type="RefSeq" id="WP_092075559.1">
    <property type="nucleotide sequence ID" value="NZ_FOYI01000001.1"/>
</dbReference>
<name>A0A1I6CP31_9RHOB</name>
<evidence type="ECO:0000256" key="5">
    <source>
        <dbReference type="ARBA" id="ARBA00022692"/>
    </source>
</evidence>
<comment type="similarity">
    <text evidence="9">Belongs to the FtsQ/DivIB family. FtsQ subfamily.</text>
</comment>
<dbReference type="InterPro" id="IPR026579">
    <property type="entry name" value="FtsQ"/>
</dbReference>
<evidence type="ECO:0000313" key="11">
    <source>
        <dbReference type="EMBL" id="SFQ94907.1"/>
    </source>
</evidence>
<proteinExistence type="inferred from homology"/>
<dbReference type="PROSITE" id="PS51779">
    <property type="entry name" value="POTRA"/>
    <property type="match status" value="1"/>
</dbReference>
<evidence type="ECO:0000256" key="6">
    <source>
        <dbReference type="ARBA" id="ARBA00022989"/>
    </source>
</evidence>
<evidence type="ECO:0000256" key="4">
    <source>
        <dbReference type="ARBA" id="ARBA00022618"/>
    </source>
</evidence>
<evidence type="ECO:0000256" key="9">
    <source>
        <dbReference type="HAMAP-Rule" id="MF_00911"/>
    </source>
</evidence>
<dbReference type="OrthoDB" id="9783091at2"/>
<dbReference type="PANTHER" id="PTHR35851:SF1">
    <property type="entry name" value="CELL DIVISION PROTEIN FTSQ"/>
    <property type="match status" value="1"/>
</dbReference>
<dbReference type="STRING" id="871652.SAMN04515673_101118"/>
<dbReference type="InterPro" id="IPR005548">
    <property type="entry name" value="Cell_div_FtsQ/DivIB_C"/>
</dbReference>
<keyword evidence="4 9" id="KW-0132">Cell division</keyword>
<keyword evidence="6 9" id="KW-1133">Transmembrane helix</keyword>
<organism evidence="11 12">
    <name type="scientific">Poseidonocella sedimentorum</name>
    <dbReference type="NCBI Taxonomy" id="871652"/>
    <lineage>
        <taxon>Bacteria</taxon>
        <taxon>Pseudomonadati</taxon>
        <taxon>Pseudomonadota</taxon>
        <taxon>Alphaproteobacteria</taxon>
        <taxon>Rhodobacterales</taxon>
        <taxon>Roseobacteraceae</taxon>
        <taxon>Poseidonocella</taxon>
    </lineage>
</organism>
<dbReference type="PANTHER" id="PTHR35851">
    <property type="entry name" value="CELL DIVISION PROTEIN FTSQ"/>
    <property type="match status" value="1"/>
</dbReference>
<dbReference type="Pfam" id="PF03799">
    <property type="entry name" value="FtsQ_DivIB_C"/>
    <property type="match status" value="1"/>
</dbReference>
<gene>
    <name evidence="9" type="primary">ftsQ</name>
    <name evidence="11" type="ORF">SAMN04515673_101118</name>
</gene>
<evidence type="ECO:0000256" key="1">
    <source>
        <dbReference type="ARBA" id="ARBA00004370"/>
    </source>
</evidence>
<evidence type="ECO:0000256" key="2">
    <source>
        <dbReference type="ARBA" id="ARBA00022475"/>
    </source>
</evidence>
<protein>
    <recommendedName>
        <fullName evidence="9">Cell division protein FtsQ</fullName>
    </recommendedName>
</protein>
<dbReference type="GO" id="GO:0032153">
    <property type="term" value="C:cell division site"/>
    <property type="evidence" value="ECO:0007669"/>
    <property type="project" value="UniProtKB-UniRule"/>
</dbReference>
<reference evidence="11 12" key="1">
    <citation type="submission" date="2016-10" db="EMBL/GenBank/DDBJ databases">
        <authorList>
            <person name="de Groot N.N."/>
        </authorList>
    </citation>
    <scope>NUCLEOTIDE SEQUENCE [LARGE SCALE GENOMIC DNA]</scope>
    <source>
        <strain evidence="12">KMM 9023,NRIC 0796,JCM 17311,KCTC 23692</strain>
    </source>
</reference>
<evidence type="ECO:0000259" key="10">
    <source>
        <dbReference type="PROSITE" id="PS51779"/>
    </source>
</evidence>
<evidence type="ECO:0000256" key="8">
    <source>
        <dbReference type="ARBA" id="ARBA00023306"/>
    </source>
</evidence>
<dbReference type="EMBL" id="FOYI01000001">
    <property type="protein sequence ID" value="SFQ94907.1"/>
    <property type="molecule type" value="Genomic_DNA"/>
</dbReference>
<comment type="subcellular location">
    <subcellularLocation>
        <location evidence="9">Cell inner membrane</location>
        <topology evidence="9">Single-pass type II membrane protein</topology>
    </subcellularLocation>
    <subcellularLocation>
        <location evidence="1">Membrane</location>
    </subcellularLocation>
    <text evidence="9">Localizes to the division septum.</text>
</comment>
<evidence type="ECO:0000313" key="12">
    <source>
        <dbReference type="Proteomes" id="UP000199302"/>
    </source>
</evidence>
<dbReference type="InterPro" id="IPR045335">
    <property type="entry name" value="FtsQ_C_sf"/>
</dbReference>
<dbReference type="AlphaFoldDB" id="A0A1I6CP31"/>
<evidence type="ECO:0000256" key="7">
    <source>
        <dbReference type="ARBA" id="ARBA00023136"/>
    </source>
</evidence>
<dbReference type="HAMAP" id="MF_00911">
    <property type="entry name" value="FtsQ_subfam"/>
    <property type="match status" value="1"/>
</dbReference>
<dbReference type="Gene3D" id="3.40.50.11690">
    <property type="entry name" value="Cell division protein FtsQ/DivIB"/>
    <property type="match status" value="1"/>
</dbReference>
<accession>A0A1I6CP31</accession>
<evidence type="ECO:0000256" key="3">
    <source>
        <dbReference type="ARBA" id="ARBA00022519"/>
    </source>
</evidence>
<keyword evidence="5 9" id="KW-0812">Transmembrane</keyword>
<keyword evidence="12" id="KW-1185">Reference proteome</keyword>
<dbReference type="GO" id="GO:0005886">
    <property type="term" value="C:plasma membrane"/>
    <property type="evidence" value="ECO:0007669"/>
    <property type="project" value="UniProtKB-SubCell"/>
</dbReference>
<feature type="domain" description="POTRA" evidence="10">
    <location>
        <begin position="86"/>
        <end position="154"/>
    </location>
</feature>
<dbReference type="GO" id="GO:0043093">
    <property type="term" value="P:FtsZ-dependent cytokinesis"/>
    <property type="evidence" value="ECO:0007669"/>
    <property type="project" value="UniProtKB-UniRule"/>
</dbReference>
<comment type="function">
    <text evidence="9">Essential cell division protein.</text>
</comment>
<dbReference type="GO" id="GO:0090529">
    <property type="term" value="P:cell septum assembly"/>
    <property type="evidence" value="ECO:0007669"/>
    <property type="project" value="InterPro"/>
</dbReference>
<feature type="transmembrane region" description="Helical" evidence="9">
    <location>
        <begin position="42"/>
        <end position="61"/>
    </location>
</feature>
<keyword evidence="3 9" id="KW-0997">Cell inner membrane</keyword>
<keyword evidence="8 9" id="KW-0131">Cell cycle</keyword>